<dbReference type="InterPro" id="IPR032675">
    <property type="entry name" value="LRR_dom_sf"/>
</dbReference>
<feature type="domain" description="F-box/LRR-repeat protein 15-like leucin rich repeat" evidence="3">
    <location>
        <begin position="192"/>
        <end position="315"/>
    </location>
</feature>
<evidence type="ECO:0000313" key="5">
    <source>
        <dbReference type="Proteomes" id="UP000469452"/>
    </source>
</evidence>
<dbReference type="EMBL" id="VJMI01015907">
    <property type="protein sequence ID" value="KAF0722452.1"/>
    <property type="molecule type" value="Genomic_DNA"/>
</dbReference>
<dbReference type="GO" id="GO:0005737">
    <property type="term" value="C:cytoplasm"/>
    <property type="evidence" value="ECO:0007669"/>
    <property type="project" value="TreeGrafter"/>
</dbReference>
<proteinExistence type="predicted"/>
<dbReference type="SMART" id="SM00367">
    <property type="entry name" value="LRR_CC"/>
    <property type="match status" value="6"/>
</dbReference>
<dbReference type="InterPro" id="IPR006553">
    <property type="entry name" value="Leu-rich_rpt_Cys-con_subtyp"/>
</dbReference>
<dbReference type="VEuPathDB" id="FungiDB:H257_00298"/>
<dbReference type="InterPro" id="IPR057207">
    <property type="entry name" value="FBXL15_LRR"/>
</dbReference>
<dbReference type="InterPro" id="IPR001611">
    <property type="entry name" value="Leu-rich_rpt"/>
</dbReference>
<dbReference type="Pfam" id="PF13516">
    <property type="entry name" value="LRR_6"/>
    <property type="match status" value="1"/>
</dbReference>
<dbReference type="Proteomes" id="UP000469452">
    <property type="component" value="Unassembled WGS sequence"/>
</dbReference>
<accession>A0A6A5AAV4</accession>
<dbReference type="AlphaFoldDB" id="A0A6A5AAV4"/>
<feature type="non-terminal residue" evidence="4">
    <location>
        <position position="353"/>
    </location>
</feature>
<evidence type="ECO:0000259" key="3">
    <source>
        <dbReference type="Pfam" id="PF25372"/>
    </source>
</evidence>
<dbReference type="PANTHER" id="PTHR13382">
    <property type="entry name" value="MITOCHONDRIAL ATP SYNTHASE COUPLING FACTOR B"/>
    <property type="match status" value="1"/>
</dbReference>
<sequence length="353" mass="38692">MDEPTIQRWRHVNSTEHIHMPQLQSPMRRAMSQPSVAGDDRPESLLPDESLLFTRPPGKPLSVWSDGDDDESGHTSSNGISRAWSKKRPRSPGVNSKLKPIENEMKSPRFGHVTAILSRMRSFLLNFLADDIGTFRTEIDLYQHAIDSGLAVTDATVQEVSHLVPGLTSLKLSNCIDVTDAGIWYNFVHFIYIYANCVPSSISSVARHCPGLTSIYLRKCDKVTDLGLRVLAHQCRLVTVDLTDCVQIGDLALATLAAGCWTIETLVLARCVAVSDAGIAKIAQCCKGLTHLDVSECAHVGEFGDKALVELGKWCGNLRHLDLFGCRHVRDAGVRAIATGCPHLSTLKLTGCR</sequence>
<keyword evidence="1" id="KW-0833">Ubl conjugation pathway</keyword>
<dbReference type="Pfam" id="PF25372">
    <property type="entry name" value="DUF7885"/>
    <property type="match status" value="1"/>
</dbReference>
<evidence type="ECO:0000313" key="4">
    <source>
        <dbReference type="EMBL" id="KAF0722452.1"/>
    </source>
</evidence>
<feature type="region of interest" description="Disordered" evidence="2">
    <location>
        <begin position="1"/>
        <end position="103"/>
    </location>
</feature>
<gene>
    <name evidence="4" type="ORF">AaE_009950</name>
</gene>
<dbReference type="SUPFAM" id="SSF52047">
    <property type="entry name" value="RNI-like"/>
    <property type="match status" value="1"/>
</dbReference>
<organism evidence="4 5">
    <name type="scientific">Aphanomyces astaci</name>
    <name type="common">Crayfish plague agent</name>
    <dbReference type="NCBI Taxonomy" id="112090"/>
    <lineage>
        <taxon>Eukaryota</taxon>
        <taxon>Sar</taxon>
        <taxon>Stramenopiles</taxon>
        <taxon>Oomycota</taxon>
        <taxon>Saprolegniomycetes</taxon>
        <taxon>Saprolegniales</taxon>
        <taxon>Verrucalvaceae</taxon>
        <taxon>Aphanomyces</taxon>
    </lineage>
</organism>
<reference evidence="4 5" key="1">
    <citation type="submission" date="2019-06" db="EMBL/GenBank/DDBJ databases">
        <title>Genomics analysis of Aphanomyces spp. identifies a new class of oomycete effector associated with host adaptation.</title>
        <authorList>
            <person name="Gaulin E."/>
        </authorList>
    </citation>
    <scope>NUCLEOTIDE SEQUENCE [LARGE SCALE GENOMIC DNA]</scope>
    <source>
        <strain evidence="4 5">E</strain>
    </source>
</reference>
<dbReference type="Gene3D" id="3.80.10.10">
    <property type="entry name" value="Ribonuclease Inhibitor"/>
    <property type="match status" value="1"/>
</dbReference>
<dbReference type="InterPro" id="IPR050648">
    <property type="entry name" value="F-box_LRR-repeat"/>
</dbReference>
<name>A0A6A5AAV4_APHAT</name>
<comment type="caution">
    <text evidence="4">The sequence shown here is derived from an EMBL/GenBank/DDBJ whole genome shotgun (WGS) entry which is preliminary data.</text>
</comment>
<evidence type="ECO:0000256" key="1">
    <source>
        <dbReference type="ARBA" id="ARBA00022786"/>
    </source>
</evidence>
<protein>
    <recommendedName>
        <fullName evidence="3">F-box/LRR-repeat protein 15-like leucin rich repeat domain-containing protein</fullName>
    </recommendedName>
</protein>
<evidence type="ECO:0000256" key="2">
    <source>
        <dbReference type="SAM" id="MobiDB-lite"/>
    </source>
</evidence>